<proteinExistence type="predicted"/>
<feature type="compositionally biased region" description="Basic and acidic residues" evidence="1">
    <location>
        <begin position="426"/>
        <end position="441"/>
    </location>
</feature>
<dbReference type="AlphaFoldDB" id="A0A1Q9C5G9"/>
<dbReference type="Proteomes" id="UP000186817">
    <property type="component" value="Unassembled WGS sequence"/>
</dbReference>
<sequence>MQATVGASHSLEERDRIEDARDFEEGEGRIWPFLPAGDQFALQRLAERAEMDEDTLESEEASDFTFCLLTPGYTLESVTVTLTAPVEVPEALDSAQAERDPVRHRLFPSLVVVGPQPTQSFGILLALPAWTSPEVFICFSLLDIDNRLFAAPVPVVVSREPLLELAALEPAEQYDVYVGGSPTPLLNDQEVGMMRGMCVFFFHRHVLPGPYFNLAETLLMSSPWESSPSLPFGPPDGYMCFVGESALRRLPLAEDAFLPDTALIADAMDIRPGQMLIQPASPVTRDVAIDGFYCYNVYAALDPADQLEPADSPPCIVLVDCRALLQGWQMVSCPEGIFSRAQLIEDLATFAPPGWSVHLEGVPSEHDLCDVTPGQVLYASYVLDSWPWQAPDVGGSDDERDPSTDLADLDNDATLRIEVSEAAPASRDRSCSPYRSPEHGRGAPGPHSDRAPFLLLGQEYAPELVVVPRVEDPEETFRSIQRRRDRGRRDRFGHIALVHPQPAAEFALFVVKPTWSTDVFVVFDCLKVNGVAFCWLASPAMTRAAILAVSGLPDTADYEVYVPDRD</sequence>
<keyword evidence="3" id="KW-1185">Reference proteome</keyword>
<name>A0A1Q9C5G9_SYMMI</name>
<evidence type="ECO:0000256" key="1">
    <source>
        <dbReference type="SAM" id="MobiDB-lite"/>
    </source>
</evidence>
<feature type="non-terminal residue" evidence="2">
    <location>
        <position position="566"/>
    </location>
</feature>
<evidence type="ECO:0000313" key="2">
    <source>
        <dbReference type="EMBL" id="OLP78145.1"/>
    </source>
</evidence>
<evidence type="ECO:0000313" key="3">
    <source>
        <dbReference type="Proteomes" id="UP000186817"/>
    </source>
</evidence>
<dbReference type="OrthoDB" id="412177at2759"/>
<organism evidence="2 3">
    <name type="scientific">Symbiodinium microadriaticum</name>
    <name type="common">Dinoflagellate</name>
    <name type="synonym">Zooxanthella microadriatica</name>
    <dbReference type="NCBI Taxonomy" id="2951"/>
    <lineage>
        <taxon>Eukaryota</taxon>
        <taxon>Sar</taxon>
        <taxon>Alveolata</taxon>
        <taxon>Dinophyceae</taxon>
        <taxon>Suessiales</taxon>
        <taxon>Symbiodiniaceae</taxon>
        <taxon>Symbiodinium</taxon>
    </lineage>
</organism>
<dbReference type="EMBL" id="LSRX01001655">
    <property type="protein sequence ID" value="OLP78145.1"/>
    <property type="molecule type" value="Genomic_DNA"/>
</dbReference>
<accession>A0A1Q9C5G9</accession>
<reference evidence="2 3" key="1">
    <citation type="submission" date="2016-02" db="EMBL/GenBank/DDBJ databases">
        <title>Genome analysis of coral dinoflagellate symbionts highlights evolutionary adaptations to a symbiotic lifestyle.</title>
        <authorList>
            <person name="Aranda M."/>
            <person name="Li Y."/>
            <person name="Liew Y.J."/>
            <person name="Baumgarten S."/>
            <person name="Simakov O."/>
            <person name="Wilson M."/>
            <person name="Piel J."/>
            <person name="Ashoor H."/>
            <person name="Bougouffa S."/>
            <person name="Bajic V.B."/>
            <person name="Ryu T."/>
            <person name="Ravasi T."/>
            <person name="Bayer T."/>
            <person name="Micklem G."/>
            <person name="Kim H."/>
            <person name="Bhak J."/>
            <person name="Lajeunesse T.C."/>
            <person name="Voolstra C.R."/>
        </authorList>
    </citation>
    <scope>NUCLEOTIDE SEQUENCE [LARGE SCALE GENOMIC DNA]</scope>
    <source>
        <strain evidence="2 3">CCMP2467</strain>
    </source>
</reference>
<feature type="region of interest" description="Disordered" evidence="1">
    <location>
        <begin position="392"/>
        <end position="448"/>
    </location>
</feature>
<comment type="caution">
    <text evidence="2">The sequence shown here is derived from an EMBL/GenBank/DDBJ whole genome shotgun (WGS) entry which is preliminary data.</text>
</comment>
<gene>
    <name evidence="2" type="ORF">AK812_SmicGene41700</name>
</gene>
<protein>
    <submittedName>
        <fullName evidence="2">Uncharacterized protein</fullName>
    </submittedName>
</protein>